<evidence type="ECO:0000313" key="2">
    <source>
        <dbReference type="Proteomes" id="UP000770785"/>
    </source>
</evidence>
<organism evidence="1 2">
    <name type="scientific">Neolewinella antarctica</name>
    <dbReference type="NCBI Taxonomy" id="442734"/>
    <lineage>
        <taxon>Bacteria</taxon>
        <taxon>Pseudomonadati</taxon>
        <taxon>Bacteroidota</taxon>
        <taxon>Saprospiria</taxon>
        <taxon>Saprospirales</taxon>
        <taxon>Lewinellaceae</taxon>
        <taxon>Neolewinella</taxon>
    </lineage>
</organism>
<evidence type="ECO:0000313" key="1">
    <source>
        <dbReference type="EMBL" id="NJC27158.1"/>
    </source>
</evidence>
<protein>
    <submittedName>
        <fullName evidence="1">Uncharacterized protein</fullName>
    </submittedName>
</protein>
<reference evidence="1 2" key="1">
    <citation type="submission" date="2020-03" db="EMBL/GenBank/DDBJ databases">
        <title>Genomic Encyclopedia of Type Strains, Phase IV (KMG-IV): sequencing the most valuable type-strain genomes for metagenomic binning, comparative biology and taxonomic classification.</title>
        <authorList>
            <person name="Goeker M."/>
        </authorList>
    </citation>
    <scope>NUCLEOTIDE SEQUENCE [LARGE SCALE GENOMIC DNA]</scope>
    <source>
        <strain evidence="1 2">DSM 105096</strain>
    </source>
</reference>
<dbReference type="Proteomes" id="UP000770785">
    <property type="component" value="Unassembled WGS sequence"/>
</dbReference>
<dbReference type="RefSeq" id="WP_168038008.1">
    <property type="nucleotide sequence ID" value="NZ_JAATJH010000004.1"/>
</dbReference>
<name>A0ABX0XCY6_9BACT</name>
<keyword evidence="2" id="KW-1185">Reference proteome</keyword>
<sequence>MAKKEMEKAQSELKTVLNELYKIHDKVHKEIQKQAPKFKLKGNETVGWLGEIYTAKFYGGEIVKDESSYDVIVNEDKEDEKRLEVKTRRRTSGSSWRNSGVIGFTKIGEVPPTHLIFVILKNNYTIESIYEFEWDDVSTTRFRDSIVKKKVRGYFVRLLDTDNENHRRYFFES</sequence>
<proteinExistence type="predicted"/>
<accession>A0ABX0XCY6</accession>
<gene>
    <name evidence="1" type="ORF">GGR27_002671</name>
</gene>
<dbReference type="EMBL" id="JAATJH010000004">
    <property type="protein sequence ID" value="NJC27158.1"/>
    <property type="molecule type" value="Genomic_DNA"/>
</dbReference>
<comment type="caution">
    <text evidence="1">The sequence shown here is derived from an EMBL/GenBank/DDBJ whole genome shotgun (WGS) entry which is preliminary data.</text>
</comment>